<accession>A0A1X0J5K5</accession>
<dbReference type="RefSeq" id="WP_083117108.1">
    <property type="nucleotide sequence ID" value="NZ_JACKUO010000042.1"/>
</dbReference>
<gene>
    <name evidence="3" type="ORF">BST42_03515</name>
</gene>
<proteinExistence type="predicted"/>
<keyword evidence="2" id="KW-0812">Transmembrane</keyword>
<feature type="region of interest" description="Disordered" evidence="1">
    <location>
        <begin position="199"/>
        <end position="229"/>
    </location>
</feature>
<keyword evidence="2" id="KW-1133">Transmembrane helix</keyword>
<evidence type="ECO:0000256" key="2">
    <source>
        <dbReference type="SAM" id="Phobius"/>
    </source>
</evidence>
<organism evidence="3 4">
    <name type="scientific">Mycolicibacterium rhodesiae</name>
    <name type="common">Mycobacterium rhodesiae</name>
    <dbReference type="NCBI Taxonomy" id="36814"/>
    <lineage>
        <taxon>Bacteria</taxon>
        <taxon>Bacillati</taxon>
        <taxon>Actinomycetota</taxon>
        <taxon>Actinomycetes</taxon>
        <taxon>Mycobacteriales</taxon>
        <taxon>Mycobacteriaceae</taxon>
        <taxon>Mycolicibacterium</taxon>
    </lineage>
</organism>
<comment type="caution">
    <text evidence="3">The sequence shown here is derived from an EMBL/GenBank/DDBJ whole genome shotgun (WGS) entry which is preliminary data.</text>
</comment>
<keyword evidence="2" id="KW-0472">Membrane</keyword>
<sequence length="229" mass="24416">MKDVDTRLDPRAGRMEIARSRGAASGFLLVLLGLWGALIPFVGPYFDFAYDPDTPLTWTAARGWLEVLPGAVAVVGGLLLLMSRNRATALLGGWLAVIAGTWFVVGRLFAGPWGLGDVGAPVAGSAAGQVALELAFWSGLGALIIFFGAMALGRVSVHSVRDVRYATRPVVTEPVAAEPVEPAPATVTANEPVIEGHHRRATDVVEEERPRRRGLRDMFGGSRRTPVSH</sequence>
<feature type="transmembrane region" description="Helical" evidence="2">
    <location>
        <begin position="63"/>
        <end position="82"/>
    </location>
</feature>
<evidence type="ECO:0008006" key="5">
    <source>
        <dbReference type="Google" id="ProtNLM"/>
    </source>
</evidence>
<protein>
    <recommendedName>
        <fullName evidence="5">Secreted protein</fullName>
    </recommendedName>
</protein>
<keyword evidence="4" id="KW-1185">Reference proteome</keyword>
<feature type="compositionally biased region" description="Basic and acidic residues" evidence="1">
    <location>
        <begin position="201"/>
        <end position="210"/>
    </location>
</feature>
<feature type="transmembrane region" description="Helical" evidence="2">
    <location>
        <begin position="21"/>
        <end position="43"/>
    </location>
</feature>
<evidence type="ECO:0000256" key="1">
    <source>
        <dbReference type="SAM" id="MobiDB-lite"/>
    </source>
</evidence>
<feature type="transmembrane region" description="Helical" evidence="2">
    <location>
        <begin position="89"/>
        <end position="110"/>
    </location>
</feature>
<dbReference type="Proteomes" id="UP000192534">
    <property type="component" value="Unassembled WGS sequence"/>
</dbReference>
<evidence type="ECO:0000313" key="3">
    <source>
        <dbReference type="EMBL" id="ORB57439.1"/>
    </source>
</evidence>
<feature type="transmembrane region" description="Helical" evidence="2">
    <location>
        <begin position="130"/>
        <end position="152"/>
    </location>
</feature>
<dbReference type="EMBL" id="MVIH01000001">
    <property type="protein sequence ID" value="ORB57439.1"/>
    <property type="molecule type" value="Genomic_DNA"/>
</dbReference>
<name>A0A1X0J5K5_MYCRH</name>
<evidence type="ECO:0000313" key="4">
    <source>
        <dbReference type="Proteomes" id="UP000192534"/>
    </source>
</evidence>
<dbReference type="OrthoDB" id="3208582at2"/>
<reference evidence="3 4" key="1">
    <citation type="submission" date="2016-12" db="EMBL/GenBank/DDBJ databases">
        <title>The new phylogeny of genus Mycobacterium.</title>
        <authorList>
            <person name="Tortoli E."/>
            <person name="Trovato A."/>
            <person name="Cirillo D.M."/>
        </authorList>
    </citation>
    <scope>NUCLEOTIDE SEQUENCE [LARGE SCALE GENOMIC DNA]</scope>
    <source>
        <strain evidence="3 4">DSM 44223</strain>
    </source>
</reference>
<dbReference type="AlphaFoldDB" id="A0A1X0J5K5"/>